<dbReference type="Pfam" id="PF12704">
    <property type="entry name" value="MacB_PCD"/>
    <property type="match status" value="1"/>
</dbReference>
<dbReference type="STRING" id="442562.Rumeso_00133"/>
<proteinExistence type="predicted"/>
<feature type="compositionally biased region" description="Basic residues" evidence="1">
    <location>
        <begin position="254"/>
        <end position="270"/>
    </location>
</feature>
<evidence type="ECO:0000256" key="2">
    <source>
        <dbReference type="SAM" id="Phobius"/>
    </source>
</evidence>
<feature type="region of interest" description="Disordered" evidence="1">
    <location>
        <begin position="1"/>
        <end position="27"/>
    </location>
</feature>
<accession>A0A017HX21</accession>
<name>A0A017HX21_9RHOB</name>
<dbReference type="InterPro" id="IPR051447">
    <property type="entry name" value="Lipoprotein-release_system"/>
</dbReference>
<protein>
    <submittedName>
        <fullName evidence="4">Lipoprotein releasing system transmembrane protein LolC</fullName>
    </submittedName>
</protein>
<evidence type="ECO:0000313" key="4">
    <source>
        <dbReference type="EMBL" id="EYD78304.1"/>
    </source>
</evidence>
<evidence type="ECO:0000256" key="1">
    <source>
        <dbReference type="SAM" id="MobiDB-lite"/>
    </source>
</evidence>
<feature type="domain" description="MacB-like periplasmic core" evidence="3">
    <location>
        <begin position="56"/>
        <end position="226"/>
    </location>
</feature>
<feature type="region of interest" description="Disordered" evidence="1">
    <location>
        <begin position="304"/>
        <end position="353"/>
    </location>
</feature>
<reference evidence="4 5" key="1">
    <citation type="submission" date="2013-02" db="EMBL/GenBank/DDBJ databases">
        <authorList>
            <person name="Fiebig A."/>
            <person name="Goeker M."/>
            <person name="Klenk H.-P.P."/>
        </authorList>
    </citation>
    <scope>NUCLEOTIDE SEQUENCE [LARGE SCALE GENOMIC DNA]</scope>
    <source>
        <strain evidence="4 5">DSM 19309</strain>
    </source>
</reference>
<keyword evidence="2" id="KW-1133">Transmembrane helix</keyword>
<dbReference type="InterPro" id="IPR025857">
    <property type="entry name" value="MacB_PCD"/>
</dbReference>
<organism evidence="4 5">
    <name type="scientific">Rubellimicrobium mesophilum DSM 19309</name>
    <dbReference type="NCBI Taxonomy" id="442562"/>
    <lineage>
        <taxon>Bacteria</taxon>
        <taxon>Pseudomonadati</taxon>
        <taxon>Pseudomonadota</taxon>
        <taxon>Alphaproteobacteria</taxon>
        <taxon>Rhodobacterales</taxon>
        <taxon>Roseobacteraceae</taxon>
        <taxon>Rubellimicrobium</taxon>
    </lineage>
</organism>
<feature type="region of interest" description="Disordered" evidence="1">
    <location>
        <begin position="238"/>
        <end position="287"/>
    </location>
</feature>
<evidence type="ECO:0000313" key="5">
    <source>
        <dbReference type="Proteomes" id="UP000019666"/>
    </source>
</evidence>
<evidence type="ECO:0000259" key="3">
    <source>
        <dbReference type="Pfam" id="PF12704"/>
    </source>
</evidence>
<keyword evidence="2 4" id="KW-0812">Transmembrane</keyword>
<dbReference type="EMBL" id="AOSK01000005">
    <property type="protein sequence ID" value="EYD78304.1"/>
    <property type="molecule type" value="Genomic_DNA"/>
</dbReference>
<dbReference type="PANTHER" id="PTHR30489:SF0">
    <property type="entry name" value="LIPOPROTEIN-RELEASING SYSTEM TRANSMEMBRANE PROTEIN LOLE"/>
    <property type="match status" value="1"/>
</dbReference>
<keyword evidence="5" id="KW-1185">Reference proteome</keyword>
<feature type="compositionally biased region" description="Basic and acidic residues" evidence="1">
    <location>
        <begin position="304"/>
        <end position="351"/>
    </location>
</feature>
<feature type="compositionally biased region" description="Basic and acidic residues" evidence="1">
    <location>
        <begin position="440"/>
        <end position="450"/>
    </location>
</feature>
<keyword evidence="4" id="KW-0449">Lipoprotein</keyword>
<feature type="transmembrane region" description="Helical" evidence="2">
    <location>
        <begin position="54"/>
        <end position="76"/>
    </location>
</feature>
<keyword evidence="2" id="KW-0472">Membrane</keyword>
<dbReference type="AlphaFoldDB" id="A0A017HX21"/>
<dbReference type="HOGENOM" id="CLU_608180_0_0_5"/>
<dbReference type="Proteomes" id="UP000019666">
    <property type="component" value="Unassembled WGS sequence"/>
</dbReference>
<dbReference type="GO" id="GO:0044874">
    <property type="term" value="P:lipoprotein localization to outer membrane"/>
    <property type="evidence" value="ECO:0007669"/>
    <property type="project" value="TreeGrafter"/>
</dbReference>
<gene>
    <name evidence="4" type="ORF">Rumeso_00133</name>
</gene>
<comment type="caution">
    <text evidence="4">The sequence shown here is derived from an EMBL/GenBank/DDBJ whole genome shotgun (WGS) entry which is preliminary data.</text>
</comment>
<sequence length="450" mass="49916">MSARQPPRVDLARARGQWSHATERTPDEPPLRPYEWMIAWRYLRAKRAEGGVSVMTWISLVGVTLAVFALIATLAVRSGFREEFVDTILGANAHVTVYKQPEIDANGRQVATIADASAMADLIAQVPGVTRAAPLVRGQVMATFQGRNSGVEVFGIAPEDLATIPRVAHPEEAEGSLDDFPQGIAIGSGVARELGIMVGDKLRIISPDGARTPMGVSPRVSAYTVTYIFTSRALRHRPHPRIPAAPRGAEVLQPRRRRGRDRGHAGRPRRRGGDRPRDPSGRRSHDARLDLEGLLRCVPECADRRGQRDVRDPLGPRADRLDEHHLGSHHAGEEQGPRHRHPPHDGPDRGRGAARLLPLRGKYRHHRHDPRRPPRLRLRHLDRPDLRRRELPFGRGRLGPLDPGHLSPARQARMGRRALGGVPVPVPVLGRHALPRAPRRPHEPRRGPAL</sequence>
<dbReference type="GO" id="GO:0098797">
    <property type="term" value="C:plasma membrane protein complex"/>
    <property type="evidence" value="ECO:0007669"/>
    <property type="project" value="TreeGrafter"/>
</dbReference>
<dbReference type="PANTHER" id="PTHR30489">
    <property type="entry name" value="LIPOPROTEIN-RELEASING SYSTEM TRANSMEMBRANE PROTEIN LOLE"/>
    <property type="match status" value="1"/>
</dbReference>
<feature type="compositionally biased region" description="Basic and acidic residues" evidence="1">
    <location>
        <begin position="271"/>
        <end position="287"/>
    </location>
</feature>
<dbReference type="PATRIC" id="fig|442562.3.peg.134"/>
<feature type="region of interest" description="Disordered" evidence="1">
    <location>
        <begin position="431"/>
        <end position="450"/>
    </location>
</feature>